<evidence type="ECO:0000256" key="3">
    <source>
        <dbReference type="ARBA" id="ARBA00022759"/>
    </source>
</evidence>
<dbReference type="EMBL" id="CP009516">
    <property type="protein sequence ID" value="AKB77803.1"/>
    <property type="molecule type" value="Genomic_DNA"/>
</dbReference>
<evidence type="ECO:0000313" key="8">
    <source>
        <dbReference type="Proteomes" id="UP000033101"/>
    </source>
</evidence>
<keyword evidence="5" id="KW-0694">RNA-binding</keyword>
<keyword evidence="4" id="KW-0378">Hydrolase</keyword>
<dbReference type="GO" id="GO:0003729">
    <property type="term" value="F:mRNA binding"/>
    <property type="evidence" value="ECO:0007669"/>
    <property type="project" value="InterPro"/>
</dbReference>
<keyword evidence="1" id="KW-1277">Toxin-antitoxin system</keyword>
<dbReference type="HOGENOM" id="CLU_164851_6_2_2"/>
<evidence type="ECO:0000256" key="6">
    <source>
        <dbReference type="ARBA" id="ARBA00023016"/>
    </source>
</evidence>
<dbReference type="Gene3D" id="3.30.920.30">
    <property type="entry name" value="Hypothetical protein"/>
    <property type="match status" value="1"/>
</dbReference>
<dbReference type="AlphaFoldDB" id="A0A0E3SE85"/>
<keyword evidence="3" id="KW-0255">Endonuclease</keyword>
<gene>
    <name evidence="7" type="ORF">MSHOH_1320</name>
</gene>
<evidence type="ECO:0000256" key="1">
    <source>
        <dbReference type="ARBA" id="ARBA00022649"/>
    </source>
</evidence>
<dbReference type="STRING" id="1434110.MSHOH_1320"/>
<dbReference type="KEGG" id="mhor:MSHOH_1320"/>
<dbReference type="GeneID" id="24830499"/>
<reference evidence="7 8" key="1">
    <citation type="submission" date="2014-07" db="EMBL/GenBank/DDBJ databases">
        <title>Methanogenic archaea and the global carbon cycle.</title>
        <authorList>
            <person name="Henriksen J.R."/>
            <person name="Luke J."/>
            <person name="Reinhart S."/>
            <person name="Benedict M.N."/>
            <person name="Youngblut N.D."/>
            <person name="Metcalf M.E."/>
            <person name="Whitaker R.J."/>
            <person name="Metcalf W.W."/>
        </authorList>
    </citation>
    <scope>NUCLEOTIDE SEQUENCE [LARGE SCALE GENOMIC DNA]</scope>
    <source>
        <strain evidence="7 8">HB-1</strain>
    </source>
</reference>
<evidence type="ECO:0000256" key="5">
    <source>
        <dbReference type="ARBA" id="ARBA00022884"/>
    </source>
</evidence>
<dbReference type="RefSeq" id="WP_048138431.1">
    <property type="nucleotide sequence ID" value="NZ_CP009516.1"/>
</dbReference>
<organism evidence="7 8">
    <name type="scientific">Methanosarcina horonobensis HB-1 = JCM 15518</name>
    <dbReference type="NCBI Taxonomy" id="1434110"/>
    <lineage>
        <taxon>Archaea</taxon>
        <taxon>Methanobacteriati</taxon>
        <taxon>Methanobacteriota</taxon>
        <taxon>Stenosarchaea group</taxon>
        <taxon>Methanomicrobia</taxon>
        <taxon>Methanosarcinales</taxon>
        <taxon>Methanosarcinaceae</taxon>
        <taxon>Methanosarcina</taxon>
    </lineage>
</organism>
<keyword evidence="2" id="KW-0540">Nuclease</keyword>
<protein>
    <recommendedName>
        <fullName evidence="9">YcfA family protein</fullName>
    </recommendedName>
</protein>
<dbReference type="InterPro" id="IPR038570">
    <property type="entry name" value="HicA_sf"/>
</dbReference>
<dbReference type="GO" id="GO:0016787">
    <property type="term" value="F:hydrolase activity"/>
    <property type="evidence" value="ECO:0007669"/>
    <property type="project" value="UniProtKB-KW"/>
</dbReference>
<dbReference type="PATRIC" id="fig|1434110.4.peg.1642"/>
<accession>A0A0E3SE85</accession>
<proteinExistence type="predicted"/>
<evidence type="ECO:0000256" key="2">
    <source>
        <dbReference type="ARBA" id="ARBA00022722"/>
    </source>
</evidence>
<name>A0A0E3SE85_9EURY</name>
<keyword evidence="6" id="KW-0346">Stress response</keyword>
<dbReference type="GO" id="GO:0004519">
    <property type="term" value="F:endonuclease activity"/>
    <property type="evidence" value="ECO:0007669"/>
    <property type="project" value="UniProtKB-KW"/>
</dbReference>
<sequence>MAKLPSASGKKVIKALGKLGFVIVRQRGSHVILQRESNLVTVPLHDPIKKSTLNAILKQADVSLEELLEHL</sequence>
<evidence type="ECO:0000256" key="4">
    <source>
        <dbReference type="ARBA" id="ARBA00022801"/>
    </source>
</evidence>
<dbReference type="InterPro" id="IPR012933">
    <property type="entry name" value="HicA_mRNA_interferase"/>
</dbReference>
<dbReference type="Pfam" id="PF07927">
    <property type="entry name" value="HicA_toxin"/>
    <property type="match status" value="1"/>
</dbReference>
<evidence type="ECO:0008006" key="9">
    <source>
        <dbReference type="Google" id="ProtNLM"/>
    </source>
</evidence>
<evidence type="ECO:0000313" key="7">
    <source>
        <dbReference type="EMBL" id="AKB77803.1"/>
    </source>
</evidence>
<dbReference type="OrthoDB" id="7619at2157"/>
<dbReference type="Proteomes" id="UP000033101">
    <property type="component" value="Chromosome"/>
</dbReference>
<keyword evidence="8" id="KW-1185">Reference proteome</keyword>
<dbReference type="SUPFAM" id="SSF54786">
    <property type="entry name" value="YcfA/nrd intein domain"/>
    <property type="match status" value="1"/>
</dbReference>